<dbReference type="OrthoDB" id="10265862at2759"/>
<feature type="domain" description="IQ motif and ubiquitin-like" evidence="2">
    <location>
        <begin position="259"/>
        <end position="392"/>
    </location>
</feature>
<dbReference type="PANTHER" id="PTHR21074">
    <property type="entry name" value="IQ AND UBIQUITIN-LIKE DOMAIN-CONTAINING PROTEIN"/>
    <property type="match status" value="1"/>
</dbReference>
<evidence type="ECO:0000256" key="1">
    <source>
        <dbReference type="SAM" id="MobiDB-lite"/>
    </source>
</evidence>
<gene>
    <name evidence="3" type="primary">IQUB</name>
    <name evidence="3" type="ORF">AVEN_35390_1</name>
</gene>
<dbReference type="InterPro" id="IPR057887">
    <property type="entry name" value="IQUB_helical"/>
</dbReference>
<dbReference type="AlphaFoldDB" id="A0A4Y2HY42"/>
<name>A0A4Y2HY42_ARAVE</name>
<reference evidence="3 4" key="1">
    <citation type="journal article" date="2019" name="Sci. Rep.">
        <title>Orb-weaving spider Araneus ventricosus genome elucidates the spidroin gene catalogue.</title>
        <authorList>
            <person name="Kono N."/>
            <person name="Nakamura H."/>
            <person name="Ohtoshi R."/>
            <person name="Moran D.A.P."/>
            <person name="Shinohara A."/>
            <person name="Yoshida Y."/>
            <person name="Fujiwara M."/>
            <person name="Mori M."/>
            <person name="Tomita M."/>
            <person name="Arakawa K."/>
        </authorList>
    </citation>
    <scope>NUCLEOTIDE SEQUENCE [LARGE SCALE GENOMIC DNA]</scope>
</reference>
<dbReference type="GO" id="GO:0031514">
    <property type="term" value="C:motile cilium"/>
    <property type="evidence" value="ECO:0007669"/>
    <property type="project" value="TreeGrafter"/>
</dbReference>
<dbReference type="GO" id="GO:0060271">
    <property type="term" value="P:cilium assembly"/>
    <property type="evidence" value="ECO:0007669"/>
    <property type="project" value="TreeGrafter"/>
</dbReference>
<dbReference type="EMBL" id="BGPR01002240">
    <property type="protein sequence ID" value="GBM70243.1"/>
    <property type="molecule type" value="Genomic_DNA"/>
</dbReference>
<organism evidence="3 4">
    <name type="scientific">Araneus ventricosus</name>
    <name type="common">Orbweaver spider</name>
    <name type="synonym">Epeira ventricosa</name>
    <dbReference type="NCBI Taxonomy" id="182803"/>
    <lineage>
        <taxon>Eukaryota</taxon>
        <taxon>Metazoa</taxon>
        <taxon>Ecdysozoa</taxon>
        <taxon>Arthropoda</taxon>
        <taxon>Chelicerata</taxon>
        <taxon>Arachnida</taxon>
        <taxon>Araneae</taxon>
        <taxon>Araneomorphae</taxon>
        <taxon>Entelegynae</taxon>
        <taxon>Araneoidea</taxon>
        <taxon>Araneidae</taxon>
        <taxon>Araneus</taxon>
    </lineage>
</organism>
<feature type="compositionally biased region" description="Low complexity" evidence="1">
    <location>
        <begin position="18"/>
        <end position="34"/>
    </location>
</feature>
<dbReference type="GO" id="GO:0030317">
    <property type="term" value="P:flagellated sperm motility"/>
    <property type="evidence" value="ECO:0007669"/>
    <property type="project" value="TreeGrafter"/>
</dbReference>
<dbReference type="Proteomes" id="UP000499080">
    <property type="component" value="Unassembled WGS sequence"/>
</dbReference>
<dbReference type="GO" id="GO:0001669">
    <property type="term" value="C:acrosomal vesicle"/>
    <property type="evidence" value="ECO:0007669"/>
    <property type="project" value="TreeGrafter"/>
</dbReference>
<feature type="region of interest" description="Disordered" evidence="1">
    <location>
        <begin position="1"/>
        <end position="47"/>
    </location>
</feature>
<evidence type="ECO:0000259" key="2">
    <source>
        <dbReference type="Pfam" id="PF25805"/>
    </source>
</evidence>
<keyword evidence="4" id="KW-1185">Reference proteome</keyword>
<comment type="caution">
    <text evidence="3">The sequence shown here is derived from an EMBL/GenBank/DDBJ whole genome shotgun (WGS) entry which is preliminary data.</text>
</comment>
<accession>A0A4Y2HY42</accession>
<protein>
    <submittedName>
        <fullName evidence="3">IQ and ubiquitin-like domain-containing protein</fullName>
    </submittedName>
</protein>
<dbReference type="InterPro" id="IPR037695">
    <property type="entry name" value="IQUB"/>
</dbReference>
<feature type="compositionally biased region" description="Polar residues" evidence="1">
    <location>
        <begin position="7"/>
        <end position="17"/>
    </location>
</feature>
<evidence type="ECO:0000313" key="4">
    <source>
        <dbReference type="Proteomes" id="UP000499080"/>
    </source>
</evidence>
<proteinExistence type="predicted"/>
<evidence type="ECO:0000313" key="3">
    <source>
        <dbReference type="EMBL" id="GBM70243.1"/>
    </source>
</evidence>
<dbReference type="Pfam" id="PF25805">
    <property type="entry name" value="IQUB"/>
    <property type="match status" value="1"/>
</dbReference>
<dbReference type="PANTHER" id="PTHR21074:SF0">
    <property type="entry name" value="IQ AND UBIQUITIN-LIKE DOMAIN-CONTAINING PROTEIN"/>
    <property type="match status" value="1"/>
</dbReference>
<sequence>MFEENSNHLLNAENSSDSANLRNKNSKSSSHNINEIGRDDTKPLQISKKPFLGGYRHKLTGQIFHHAIVQTRPSPWKYNFVLQFNRDAQTVEMKDKSQQTPKDASTQVQARNIYLSTTNDKILDTTNNYIYADDIKKEHLNQIITLQRYIRSWLAFRELLRRKKKALLQILWDKEEIKNKCKEDADWLRDLEKRRLNPKTEDDFRLIFSDLQNWWNSETKSISEVRSGADCKAAMWLLINTEVTKIEEVNKKKDKFGQEQYIQRRERFLERASKSKMWKASNNTVQVHTSTTMRATYLHDLYQTLSMKYVSVQDRVDALRNLKEVLKPYHSKLTDNLIQLANREIDLHLRGIKNAHLEGLQNRIRNLFWQFAKKPVFNPEMQLLTKIKKDDTSSPYIMCCSACKCFYILPINSTDEVLGKSVRENYFTKCKKCLDIENEAWIRKDLELYKRMLKLLISEEERKPSKSSIIYILQPSDIGYLADKIWKHQSCISGSKNDLELELTRFHINKNWTPWNCLLVTRQEANVLSKIPDSETKYDKKFKMSASQKHAEARRYFATIPRFLPYLAEDSSISLKTNT</sequence>